<protein>
    <submittedName>
        <fullName evidence="2">Uncharacterized protein</fullName>
    </submittedName>
</protein>
<evidence type="ECO:0000313" key="3">
    <source>
        <dbReference type="Proteomes" id="UP000237105"/>
    </source>
</evidence>
<dbReference type="AlphaFoldDB" id="A0A2P5CP12"/>
<accession>A0A2P5CP12</accession>
<name>A0A2P5CP12_PARAD</name>
<evidence type="ECO:0000256" key="1">
    <source>
        <dbReference type="SAM" id="MobiDB-lite"/>
    </source>
</evidence>
<comment type="caution">
    <text evidence="2">The sequence shown here is derived from an EMBL/GenBank/DDBJ whole genome shotgun (WGS) entry which is preliminary data.</text>
</comment>
<keyword evidence="3" id="KW-1185">Reference proteome</keyword>
<proteinExistence type="predicted"/>
<reference evidence="3" key="1">
    <citation type="submission" date="2016-06" db="EMBL/GenBank/DDBJ databases">
        <title>Parallel loss of symbiosis genes in relatives of nitrogen-fixing non-legume Parasponia.</title>
        <authorList>
            <person name="Van Velzen R."/>
            <person name="Holmer R."/>
            <person name="Bu F."/>
            <person name="Rutten L."/>
            <person name="Van Zeijl A."/>
            <person name="Liu W."/>
            <person name="Santuari L."/>
            <person name="Cao Q."/>
            <person name="Sharma T."/>
            <person name="Shen D."/>
            <person name="Roswanjaya Y."/>
            <person name="Wardhani T."/>
            <person name="Kalhor M.S."/>
            <person name="Jansen J."/>
            <person name="Van den Hoogen J."/>
            <person name="Gungor B."/>
            <person name="Hartog M."/>
            <person name="Hontelez J."/>
            <person name="Verver J."/>
            <person name="Yang W.-C."/>
            <person name="Schijlen E."/>
            <person name="Repin R."/>
            <person name="Schilthuizen M."/>
            <person name="Schranz E."/>
            <person name="Heidstra R."/>
            <person name="Miyata K."/>
            <person name="Fedorova E."/>
            <person name="Kohlen W."/>
            <person name="Bisseling T."/>
            <person name="Smit S."/>
            <person name="Geurts R."/>
        </authorList>
    </citation>
    <scope>NUCLEOTIDE SEQUENCE [LARGE SCALE GENOMIC DNA]</scope>
    <source>
        <strain evidence="3">cv. WU1-14</strain>
    </source>
</reference>
<dbReference type="EMBL" id="JXTB01000110">
    <property type="protein sequence ID" value="PON62771.1"/>
    <property type="molecule type" value="Genomic_DNA"/>
</dbReference>
<feature type="compositionally biased region" description="Basic and acidic residues" evidence="1">
    <location>
        <begin position="98"/>
        <end position="109"/>
    </location>
</feature>
<feature type="non-terminal residue" evidence="2">
    <location>
        <position position="109"/>
    </location>
</feature>
<gene>
    <name evidence="2" type="ORF">PanWU01x14_136830</name>
</gene>
<feature type="region of interest" description="Disordered" evidence="1">
    <location>
        <begin position="78"/>
        <end position="109"/>
    </location>
</feature>
<organism evidence="2 3">
    <name type="scientific">Parasponia andersonii</name>
    <name type="common">Sponia andersonii</name>
    <dbReference type="NCBI Taxonomy" id="3476"/>
    <lineage>
        <taxon>Eukaryota</taxon>
        <taxon>Viridiplantae</taxon>
        <taxon>Streptophyta</taxon>
        <taxon>Embryophyta</taxon>
        <taxon>Tracheophyta</taxon>
        <taxon>Spermatophyta</taxon>
        <taxon>Magnoliopsida</taxon>
        <taxon>eudicotyledons</taxon>
        <taxon>Gunneridae</taxon>
        <taxon>Pentapetalae</taxon>
        <taxon>rosids</taxon>
        <taxon>fabids</taxon>
        <taxon>Rosales</taxon>
        <taxon>Cannabaceae</taxon>
        <taxon>Parasponia</taxon>
    </lineage>
</organism>
<sequence>MTTFDSGIMGLRYIYFDDLCDETNPTGLVRGRMVAEIGGGGQKSEMATLELFGIAGDGGDRGRAARLRRRTRRLRRSVAWADDGGGGSCSGPALSAERSPEGERERERE</sequence>
<dbReference type="Proteomes" id="UP000237105">
    <property type="component" value="Unassembled WGS sequence"/>
</dbReference>
<evidence type="ECO:0000313" key="2">
    <source>
        <dbReference type="EMBL" id="PON62771.1"/>
    </source>
</evidence>